<proteinExistence type="predicted"/>
<dbReference type="InParanoid" id="A0A165ULW0"/>
<feature type="region of interest" description="Disordered" evidence="1">
    <location>
        <begin position="93"/>
        <end position="128"/>
    </location>
</feature>
<feature type="compositionally biased region" description="Low complexity" evidence="1">
    <location>
        <begin position="99"/>
        <end position="110"/>
    </location>
</feature>
<dbReference type="EMBL" id="KV425558">
    <property type="protein sequence ID" value="KZT28371.1"/>
    <property type="molecule type" value="Genomic_DNA"/>
</dbReference>
<keyword evidence="3" id="KW-1185">Reference proteome</keyword>
<reference evidence="2 3" key="1">
    <citation type="journal article" date="2016" name="Mol. Biol. Evol.">
        <title>Comparative Genomics of Early-Diverging Mushroom-Forming Fungi Provides Insights into the Origins of Lignocellulose Decay Capabilities.</title>
        <authorList>
            <person name="Nagy L.G."/>
            <person name="Riley R."/>
            <person name="Tritt A."/>
            <person name="Adam C."/>
            <person name="Daum C."/>
            <person name="Floudas D."/>
            <person name="Sun H."/>
            <person name="Yadav J.S."/>
            <person name="Pangilinan J."/>
            <person name="Larsson K.H."/>
            <person name="Matsuura K."/>
            <person name="Barry K."/>
            <person name="Labutti K."/>
            <person name="Kuo R."/>
            <person name="Ohm R.A."/>
            <person name="Bhattacharya S.S."/>
            <person name="Shirouzu T."/>
            <person name="Yoshinaga Y."/>
            <person name="Martin F.M."/>
            <person name="Grigoriev I.V."/>
            <person name="Hibbett D.S."/>
        </authorList>
    </citation>
    <scope>NUCLEOTIDE SEQUENCE [LARGE SCALE GENOMIC DNA]</scope>
    <source>
        <strain evidence="2 3">HHB14362 ss-1</strain>
    </source>
</reference>
<dbReference type="AlphaFoldDB" id="A0A165ULW0"/>
<evidence type="ECO:0000313" key="2">
    <source>
        <dbReference type="EMBL" id="KZT28371.1"/>
    </source>
</evidence>
<name>A0A165ULW0_9AGAM</name>
<organism evidence="2 3">
    <name type="scientific">Neolentinus lepideus HHB14362 ss-1</name>
    <dbReference type="NCBI Taxonomy" id="1314782"/>
    <lineage>
        <taxon>Eukaryota</taxon>
        <taxon>Fungi</taxon>
        <taxon>Dikarya</taxon>
        <taxon>Basidiomycota</taxon>
        <taxon>Agaricomycotina</taxon>
        <taxon>Agaricomycetes</taxon>
        <taxon>Gloeophyllales</taxon>
        <taxon>Gloeophyllaceae</taxon>
        <taxon>Neolentinus</taxon>
    </lineage>
</organism>
<protein>
    <submittedName>
        <fullName evidence="2">Uncharacterized protein</fullName>
    </submittedName>
</protein>
<dbReference type="Proteomes" id="UP000076761">
    <property type="component" value="Unassembled WGS sequence"/>
</dbReference>
<sequence length="192" mass="21053">MASPPPRCTWAKLVATIEEVMAIPDRNAALFAVSMDLIPTAIGYISTMMLSQQCAHLQLIHCLFEQNLNSDLMAEAILNMPILDPVHSVVADPPPPVTPSHSSASATAATKPRPMPRPVAKPTCSSGGTSDVVTVHLHLTPYMEIPLMKVKRSGRVQLELLKVDMKRVESPRVDRRPVELPKMETLIGLQHR</sequence>
<evidence type="ECO:0000256" key="1">
    <source>
        <dbReference type="SAM" id="MobiDB-lite"/>
    </source>
</evidence>
<accession>A0A165ULW0</accession>
<gene>
    <name evidence="2" type="ORF">NEOLEDRAFT_1176098</name>
</gene>
<evidence type="ECO:0000313" key="3">
    <source>
        <dbReference type="Proteomes" id="UP000076761"/>
    </source>
</evidence>